<dbReference type="RefSeq" id="WP_020938921.1">
    <property type="nucleotide sequence ID" value="NC_021985.1"/>
</dbReference>
<keyword evidence="1" id="KW-0732">Signal</keyword>
<dbReference type="eggNOG" id="ENOG502ZMI1">
    <property type="taxonomic scope" value="Bacteria"/>
</dbReference>
<feature type="chain" id="PRO_5004532925" evidence="1">
    <location>
        <begin position="30"/>
        <end position="166"/>
    </location>
</feature>
<dbReference type="HOGENOM" id="CLU_1577602_0_0_11"/>
<keyword evidence="3" id="KW-1185">Reference proteome</keyword>
<protein>
    <submittedName>
        <fullName evidence="2">Uncharacterized protein</fullName>
    </submittedName>
</protein>
<evidence type="ECO:0000256" key="1">
    <source>
        <dbReference type="SAM" id="SignalP"/>
    </source>
</evidence>
<accession>S5VD55</accession>
<dbReference type="SUPFAM" id="SSF50370">
    <property type="entry name" value="Ricin B-like lectins"/>
    <property type="match status" value="1"/>
</dbReference>
<dbReference type="KEGG" id="sci:B446_08090"/>
<sequence>MLKNSIARMLAVAVAAPALALTMSTSASAAGNTVSWQNDQTRKCLNWGNDAFGNYRLDPPGNCDRSTHGWSQWKETSVDGKYWTFRPDDTVNGHQVNMCLTSYNTLVYLETCQDGNWWQQWEEVRTGNGWKLRHRGDGWVQGFYLDSDGSRTYTEPGNDGQYQLWH</sequence>
<feature type="signal peptide" evidence="1">
    <location>
        <begin position="1"/>
        <end position="29"/>
    </location>
</feature>
<dbReference type="PROSITE" id="PS50231">
    <property type="entry name" value="RICIN_B_LECTIN"/>
    <property type="match status" value="1"/>
</dbReference>
<reference evidence="2 3" key="2">
    <citation type="journal article" date="2013" name="J. Biotechnol.">
        <title>Complete genome sequence of the kirromycin producer Streptomyces collinus Tu 365 consisting of a linear chromosome and two linear plasmids.</title>
        <authorList>
            <person name="Ruckert C."/>
            <person name="Szczepanowski R."/>
            <person name="Albersmeier A."/>
            <person name="Goesmann A."/>
            <person name="Iftime D."/>
            <person name="Musiol E.M."/>
            <person name="Blin K."/>
            <person name="Wohlleben W."/>
            <person name="Puhler A."/>
            <person name="Kalinowski J."/>
            <person name="Weber T."/>
        </authorList>
    </citation>
    <scope>NUCLEOTIDE SEQUENCE [LARGE SCALE GENOMIC DNA]</scope>
    <source>
        <strain evidence="3">DSM 40733 / Tue 365</strain>
    </source>
</reference>
<evidence type="ECO:0000313" key="3">
    <source>
        <dbReference type="Proteomes" id="UP000015423"/>
    </source>
</evidence>
<proteinExistence type="predicted"/>
<reference evidence="3" key="1">
    <citation type="submission" date="2012-10" db="EMBL/GenBank/DDBJ databases">
        <title>The complete genome sequence of Streptomyces collinus Tu 365.</title>
        <authorList>
            <person name="Ruckert C."/>
            <person name="Szczepanowski R."/>
            <person name="Goesmann A."/>
            <person name="Pross E.K."/>
            <person name="Musiol E.M."/>
            <person name="Blin K."/>
            <person name="Wohlleben W."/>
            <person name="Puhler A."/>
            <person name="Weber T."/>
            <person name="Kalinowski J."/>
        </authorList>
    </citation>
    <scope>NUCLEOTIDE SEQUENCE [LARGE SCALE GENOMIC DNA]</scope>
    <source>
        <strain evidence="3">DSM 40733 / Tue 365</strain>
    </source>
</reference>
<dbReference type="Proteomes" id="UP000015423">
    <property type="component" value="Chromosome"/>
</dbReference>
<organism evidence="2 3">
    <name type="scientific">Streptomyces collinus (strain DSM 40733 / Tue 365)</name>
    <dbReference type="NCBI Taxonomy" id="1214242"/>
    <lineage>
        <taxon>Bacteria</taxon>
        <taxon>Bacillati</taxon>
        <taxon>Actinomycetota</taxon>
        <taxon>Actinomycetes</taxon>
        <taxon>Kitasatosporales</taxon>
        <taxon>Streptomycetaceae</taxon>
        <taxon>Streptomyces</taxon>
    </lineage>
</organism>
<name>S5VD55_STRC3</name>
<dbReference type="InterPro" id="IPR035992">
    <property type="entry name" value="Ricin_B-like_lectins"/>
</dbReference>
<dbReference type="EMBL" id="CP006259">
    <property type="protein sequence ID" value="AGS68442.1"/>
    <property type="molecule type" value="Genomic_DNA"/>
</dbReference>
<dbReference type="AlphaFoldDB" id="S5VD55"/>
<evidence type="ECO:0000313" key="2">
    <source>
        <dbReference type="EMBL" id="AGS68442.1"/>
    </source>
</evidence>
<dbReference type="PATRIC" id="fig|1214242.5.peg.1674"/>
<gene>
    <name evidence="2" type="ORF">B446_08090</name>
</gene>
<dbReference type="Gene3D" id="2.80.10.50">
    <property type="match status" value="1"/>
</dbReference>